<sequence>MMFTKTLVFAFISTALAFPEGVLVSNGLTGAPKIITRDITRFELTKRESDPTVILIEDHPTNPLLARQNCNTCIPNGCGACRTLFFANIGTYESSAVNNVAGLTNDRKNSAGHVVAELNKGTKEARPDKRWFPTISFNKKFASTLKCRIWDIFQVLVGKKAFLETFS</sequence>
<dbReference type="Proteomes" id="UP000012338">
    <property type="component" value="Unassembled WGS sequence"/>
</dbReference>
<evidence type="ECO:0000313" key="2">
    <source>
        <dbReference type="EMBL" id="ENI03873.1"/>
    </source>
</evidence>
<feature type="signal peptide" evidence="1">
    <location>
        <begin position="1"/>
        <end position="17"/>
    </location>
</feature>
<proteinExistence type="predicted"/>
<keyword evidence="3" id="KW-1185">Reference proteome</keyword>
<name>N4X5Y3_COCH4</name>
<organism evidence="2 3">
    <name type="scientific">Cochliobolus heterostrophus (strain C4 / ATCC 48331 / race T)</name>
    <name type="common">Southern corn leaf blight fungus</name>
    <name type="synonym">Bipolaris maydis</name>
    <dbReference type="NCBI Taxonomy" id="665024"/>
    <lineage>
        <taxon>Eukaryota</taxon>
        <taxon>Fungi</taxon>
        <taxon>Dikarya</taxon>
        <taxon>Ascomycota</taxon>
        <taxon>Pezizomycotina</taxon>
        <taxon>Dothideomycetes</taxon>
        <taxon>Pleosporomycetidae</taxon>
        <taxon>Pleosporales</taxon>
        <taxon>Pleosporineae</taxon>
        <taxon>Pleosporaceae</taxon>
        <taxon>Bipolaris</taxon>
    </lineage>
</organism>
<accession>N4X5Y3</accession>
<evidence type="ECO:0000256" key="1">
    <source>
        <dbReference type="SAM" id="SignalP"/>
    </source>
</evidence>
<gene>
    <name evidence="2" type="ORF">COCC4DRAFT_24407</name>
</gene>
<dbReference type="EMBL" id="KB733458">
    <property type="protein sequence ID" value="ENI03873.1"/>
    <property type="molecule type" value="Genomic_DNA"/>
</dbReference>
<feature type="chain" id="PRO_5004123867" evidence="1">
    <location>
        <begin position="18"/>
        <end position="167"/>
    </location>
</feature>
<dbReference type="HOGENOM" id="CLU_1594367_0_0_1"/>
<dbReference type="AlphaFoldDB" id="N4X5Y3"/>
<evidence type="ECO:0000313" key="3">
    <source>
        <dbReference type="Proteomes" id="UP000012338"/>
    </source>
</evidence>
<keyword evidence="1" id="KW-0732">Signal</keyword>
<protein>
    <submittedName>
        <fullName evidence="2">Uncharacterized protein</fullName>
    </submittedName>
</protein>
<reference evidence="2 3" key="1">
    <citation type="journal article" date="2012" name="PLoS Pathog.">
        <title>Diverse lifestyles and strategies of plant pathogenesis encoded in the genomes of eighteen Dothideomycetes fungi.</title>
        <authorList>
            <person name="Ohm R.A."/>
            <person name="Feau N."/>
            <person name="Henrissat B."/>
            <person name="Schoch C.L."/>
            <person name="Horwitz B.A."/>
            <person name="Barry K.W."/>
            <person name="Condon B.J."/>
            <person name="Copeland A.C."/>
            <person name="Dhillon B."/>
            <person name="Glaser F."/>
            <person name="Hesse C.N."/>
            <person name="Kosti I."/>
            <person name="LaButti K."/>
            <person name="Lindquist E.A."/>
            <person name="Lucas S."/>
            <person name="Salamov A.A."/>
            <person name="Bradshaw R.E."/>
            <person name="Ciuffetti L."/>
            <person name="Hamelin R.C."/>
            <person name="Kema G.H.J."/>
            <person name="Lawrence C."/>
            <person name="Scott J.A."/>
            <person name="Spatafora J.W."/>
            <person name="Turgeon B.G."/>
            <person name="de Wit P.J.G.M."/>
            <person name="Zhong S."/>
            <person name="Goodwin S.B."/>
            <person name="Grigoriev I.V."/>
        </authorList>
    </citation>
    <scope>NUCLEOTIDE SEQUENCE [LARGE SCALE GENOMIC DNA]</scope>
    <source>
        <strain evidence="3">C4 / ATCC 48331 / race T</strain>
    </source>
</reference>
<reference evidence="3" key="2">
    <citation type="journal article" date="2013" name="PLoS Genet.">
        <title>Comparative genome structure, secondary metabolite, and effector coding capacity across Cochliobolus pathogens.</title>
        <authorList>
            <person name="Condon B.J."/>
            <person name="Leng Y."/>
            <person name="Wu D."/>
            <person name="Bushley K.E."/>
            <person name="Ohm R.A."/>
            <person name="Otillar R."/>
            <person name="Martin J."/>
            <person name="Schackwitz W."/>
            <person name="Grimwood J."/>
            <person name="MohdZainudin N."/>
            <person name="Xue C."/>
            <person name="Wang R."/>
            <person name="Manning V.A."/>
            <person name="Dhillon B."/>
            <person name="Tu Z.J."/>
            <person name="Steffenson B.J."/>
            <person name="Salamov A."/>
            <person name="Sun H."/>
            <person name="Lowry S."/>
            <person name="LaButti K."/>
            <person name="Han J."/>
            <person name="Copeland A."/>
            <person name="Lindquist E."/>
            <person name="Barry K."/>
            <person name="Schmutz J."/>
            <person name="Baker S.E."/>
            <person name="Ciuffetti L.M."/>
            <person name="Grigoriev I.V."/>
            <person name="Zhong S."/>
            <person name="Turgeon B.G."/>
        </authorList>
    </citation>
    <scope>NUCLEOTIDE SEQUENCE [LARGE SCALE GENOMIC DNA]</scope>
    <source>
        <strain evidence="3">C4 / ATCC 48331 / race T</strain>
    </source>
</reference>